<dbReference type="NCBIfam" id="TIGR03696">
    <property type="entry name" value="Rhs_assc_core"/>
    <property type="match status" value="1"/>
</dbReference>
<dbReference type="PRINTS" id="PR00394">
    <property type="entry name" value="RHSPROTEIN"/>
</dbReference>
<proteinExistence type="predicted"/>
<dbReference type="AlphaFoldDB" id="A0A4R4ILP8"/>
<reference evidence="1 2" key="1">
    <citation type="journal article" date="2019" name="Int. J. Syst. Evol. Microbiol.">
        <title>Photorhabdus khanii subsp. guanajuatensis subsp. nov., isolated from Heterorhabditis atacamensis, and Photorhabdus luminescens subsp. mexicana subsp. nov., isolated from Heterorhabditis mexicana entomopathogenic nematodes.</title>
        <authorList>
            <person name="Machado R.A.R."/>
            <person name="Bruno P."/>
            <person name="Arce C.C.M."/>
            <person name="Liechti N."/>
            <person name="Kohler A."/>
            <person name="Bernal J."/>
            <person name="Bruggmann R."/>
            <person name="Turlings T.C.J."/>
        </authorList>
    </citation>
    <scope>NUCLEOTIDE SEQUENCE [LARGE SCALE GENOMIC DNA]</scope>
    <source>
        <strain evidence="1 2">MEX20-17</strain>
    </source>
</reference>
<name>A0A4R4ILP8_9GAMM</name>
<evidence type="ECO:0000313" key="2">
    <source>
        <dbReference type="Proteomes" id="UP000295598"/>
    </source>
</evidence>
<dbReference type="InterPro" id="IPR050708">
    <property type="entry name" value="T6SS_VgrG/RHS"/>
</dbReference>
<dbReference type="Proteomes" id="UP000295598">
    <property type="component" value="Unassembled WGS sequence"/>
</dbReference>
<protein>
    <submittedName>
        <fullName evidence="1">Sugar-binding protein</fullName>
    </submittedName>
</protein>
<evidence type="ECO:0000313" key="1">
    <source>
        <dbReference type="EMBL" id="TDB41262.1"/>
    </source>
</evidence>
<dbReference type="PANTHER" id="PTHR32305">
    <property type="match status" value="1"/>
</dbReference>
<comment type="caution">
    <text evidence="1">The sequence shown here is derived from an EMBL/GenBank/DDBJ whole genome shotgun (WGS) entry which is preliminary data.</text>
</comment>
<dbReference type="Gene3D" id="2.180.10.10">
    <property type="entry name" value="RHS repeat-associated core"/>
    <property type="match status" value="1"/>
</dbReference>
<accession>A0A4R4ILP8</accession>
<feature type="non-terminal residue" evidence="1">
    <location>
        <position position="104"/>
    </location>
</feature>
<sequence>MNACIYFRFCGQYKDEESGLFYNRFRYYSPETGQYLSPDPLGLAGGVNPYGYVHDPVSWIDPLGLAGCPGAKLNEPYKEIEKAKLDDWIVDSFKGGNYKTVVTT</sequence>
<dbReference type="PANTHER" id="PTHR32305:SF15">
    <property type="entry name" value="PROTEIN RHSA-RELATED"/>
    <property type="match status" value="1"/>
</dbReference>
<dbReference type="EMBL" id="PUJY01000148">
    <property type="protein sequence ID" value="TDB41262.1"/>
    <property type="molecule type" value="Genomic_DNA"/>
</dbReference>
<organism evidence="1 2">
    <name type="scientific">Photorhabdus khanii subsp. guanajuatensis</name>
    <dbReference type="NCBI Taxonomy" id="2100166"/>
    <lineage>
        <taxon>Bacteria</taxon>
        <taxon>Pseudomonadati</taxon>
        <taxon>Pseudomonadota</taxon>
        <taxon>Gammaproteobacteria</taxon>
        <taxon>Enterobacterales</taxon>
        <taxon>Morganellaceae</taxon>
        <taxon>Photorhabdus</taxon>
    </lineage>
</organism>
<dbReference type="InterPro" id="IPR022385">
    <property type="entry name" value="Rhs_assc_core"/>
</dbReference>
<gene>
    <name evidence="1" type="ORF">C5467_24550</name>
</gene>